<feature type="domain" description="VWFD" evidence="6">
    <location>
        <begin position="2468"/>
        <end position="2804"/>
    </location>
</feature>
<dbReference type="InterPro" id="IPR002172">
    <property type="entry name" value="LDrepeatLR_classA_rpt"/>
</dbReference>
<dbReference type="InterPro" id="IPR036084">
    <property type="entry name" value="Ser_inhib-like_sf"/>
</dbReference>
<dbReference type="KEGG" id="dci:103508987"/>
<organism evidence="7 8">
    <name type="scientific">Diaphorina citri</name>
    <name type="common">Asian citrus psyllid</name>
    <dbReference type="NCBI Taxonomy" id="121845"/>
    <lineage>
        <taxon>Eukaryota</taxon>
        <taxon>Metazoa</taxon>
        <taxon>Ecdysozoa</taxon>
        <taxon>Arthropoda</taxon>
        <taxon>Hexapoda</taxon>
        <taxon>Insecta</taxon>
        <taxon>Pterygota</taxon>
        <taxon>Neoptera</taxon>
        <taxon>Paraneoptera</taxon>
        <taxon>Hemiptera</taxon>
        <taxon>Sternorrhyncha</taxon>
        <taxon>Psylloidea</taxon>
        <taxon>Psyllidae</taxon>
        <taxon>Diaphorininae</taxon>
        <taxon>Diaphorina</taxon>
    </lineage>
</organism>
<gene>
    <name evidence="8" type="primary">LOC103508987</name>
</gene>
<comment type="similarity">
    <text evidence="1">Belongs to the thrombospondin family.</text>
</comment>
<evidence type="ECO:0000313" key="8">
    <source>
        <dbReference type="RefSeq" id="XP_026679243.1"/>
    </source>
</evidence>
<reference evidence="8" key="1">
    <citation type="submission" date="2025-08" db="UniProtKB">
        <authorList>
            <consortium name="RefSeq"/>
        </authorList>
    </citation>
    <scope>IDENTIFICATION</scope>
</reference>
<evidence type="ECO:0000256" key="4">
    <source>
        <dbReference type="SAM" id="MobiDB-lite"/>
    </source>
</evidence>
<dbReference type="SMART" id="SM00832">
    <property type="entry name" value="C8"/>
    <property type="match status" value="5"/>
</dbReference>
<dbReference type="STRING" id="121845.A0A3Q0IX31"/>
<name>A0A3Q0IX31_DIACI</name>
<dbReference type="PaxDb" id="121845-A0A3Q0IX31"/>
<dbReference type="CDD" id="cd19941">
    <property type="entry name" value="TIL"/>
    <property type="match status" value="4"/>
</dbReference>
<protein>
    <submittedName>
        <fullName evidence="8">Hemocytin-like</fullName>
    </submittedName>
</protein>
<dbReference type="InterPro" id="IPR000421">
    <property type="entry name" value="FA58C"/>
</dbReference>
<evidence type="ECO:0000256" key="1">
    <source>
        <dbReference type="ARBA" id="ARBA00009456"/>
    </source>
</evidence>
<dbReference type="RefSeq" id="XP_026679243.1">
    <property type="nucleotide sequence ID" value="XM_026823442.1"/>
</dbReference>
<dbReference type="SMART" id="SM00216">
    <property type="entry name" value="VWD"/>
    <property type="match status" value="2"/>
</dbReference>
<keyword evidence="3" id="KW-0325">Glycoprotein</keyword>
<dbReference type="InterPro" id="IPR008979">
    <property type="entry name" value="Galactose-bd-like_sf"/>
</dbReference>
<dbReference type="InterPro" id="IPR050780">
    <property type="entry name" value="Mucin_vWF_Thrombospondin_sf"/>
</dbReference>
<proteinExistence type="inferred from homology"/>
<dbReference type="SUPFAM" id="SSF57567">
    <property type="entry name" value="Serine protease inhibitors"/>
    <property type="match status" value="4"/>
</dbReference>
<dbReference type="Pfam" id="PF00754">
    <property type="entry name" value="F5_F8_type_C"/>
    <property type="match status" value="2"/>
</dbReference>
<dbReference type="Pfam" id="PF00094">
    <property type="entry name" value="VWD"/>
    <property type="match status" value="4"/>
</dbReference>
<evidence type="ECO:0000313" key="7">
    <source>
        <dbReference type="Proteomes" id="UP000079169"/>
    </source>
</evidence>
<dbReference type="PROSITE" id="PS01286">
    <property type="entry name" value="FA58C_2"/>
    <property type="match status" value="1"/>
</dbReference>
<keyword evidence="2" id="KW-1015">Disulfide bond</keyword>
<dbReference type="Pfam" id="PF01826">
    <property type="entry name" value="TIL"/>
    <property type="match status" value="4"/>
</dbReference>
<sequence length="2858" mass="317062">MVFPDTESKQVLPTQDYYQACLSDYYSCSGQNCACNAIQYFVQDCSLRNSTWKTSWRDENLCPLKCPPTKVYSSCVPHIEASCASESLNLDSNDPSQHCSEGCTCPSGTVAHNNTCIPRASCPCTLRGKEYAPGEKIWKNCNTCFCTVSCLDGFKFPDGSGVTNIMCKNGQWTPSRPEWHQICPIAPLLFDHVFASQDFISIHVSEASWNKTSGLCGHMDGDATNDLAESKHNVLGFLDKYKVSSLLSACSENDRAAPAEAKDEIKSAADTFCKVLLDDRDAYKIKLKSNKVVTINNEEVNAKLPLLIPHVAYIRYASSLFIQVELSDLVEVWWDGETRVYVKAPPQLFGQTKVRSAKVPGKIVVSFATKWQTNELCDNSLVENESGHPCDSNVEKKLLAQQMCKNITSNLFADCHLVVDPTPYYEDCLYDLCSCSGTPLAQCFCPIVAAYAKDCSHHGVPLEWRSTVRECGKYPNHESYELTYCHLVVDPTPYYEDCLYDLCSCSGTPLSQCFCPIVAAYAKDCSHHGVPLEWRSTVRECGKYPNHESYDECKNAVWDCKLATEKEISTYPNEIYEMSTYCNASQHLAFTHCEPAEPVTCHNMGKPHPAHHSPALCRAGCICKQGYVLDSISKQCVLPTECPCHHGGQSYHDGAVITDHCNNCYCSRNQKTCLGSPCTTPALVPSSPSPSPTPENMNEQSAVCRQGWSVWINNDKAPSHKLRDSDVEHYFVPCGSTGVSCSKSVKISTGSKKNAESITLTRNKPLPNVGEYHKLSVREAGLFVFVLLNSYLGSPCTTPALVPSSPSPSPTPENMNEQSAACRQGWSVWINNDKAPSHKLRDSDVEPVPTMKDFLQSGANTSYGQCTPDQMTEIRCRVVGSHLGVKETGQDVECSLERGLICAGECDDYEVSVYCSCEQSEYLFVFRGPINNHDTEVTYFPQPIEARHVRINPHTWTNEIALNVDVLGFKRAKCVFDSCACDEGGDCECLCTALAAYAEQCNVNGVHIRWRSQEICRKYAKNRVQRRAESIRNDLLTAQISLTETVEGLFKNISVFISGCWAYGESDTQCPIGSRWREWGFCVKQADCTCLSRNGTLVKPGGLFYESECELCQCLNNHYTCDTSICQSPTTAETTLSPTTLAETTLSPTSPDETTRSSTTVDTPTSPETTSQETTSEDTPTTSPAPTTSPTHTTTSPAPTTHAPTTTSPALTTTSPAPTTMANIIIVKSTVTPPAPCVFNITSLLEEVPDTAFSASSYIDGLSSLAKPWNGRLSPNASGTWKASLLDQHQYLDINLGNIEPVYGVRTRGSPEAYEFVTSFKVMYSTDGVRYSYVMGADDQPQIFRGPINNHDTEVIYFPQPIEARHVRINPHTWTNEIALNVDVLGCKVTQRQSSIPKTTRAPMCRDEMGLGTGLMSPSQISTSSSQVGFKPSDLALSSHSAWVPFVSSPHQWVQLDFLDERILTGISMKGGDVPNSIGGEEEWVEGFHVLYSKDGTVWNKVFDEDRTEKVFPGNFDPTTLHTVYFDVPIKARMIRINPVKWHNGIALRLEVLGCFEPYPTPTIPSTFPITTTTTPTPTQPRECKTCPGLEPEVFLCVCESQDYWDGNQCVNRTQCPCYEPQKTHELAPLKDMKVKHHSVGTTYITESCEQCTCGIGGVPICEKKHCEKCPQGLRSRMSESCECSCEPCPSGTKLCPTQPTPTIPSTFPITTTTTPTPTQPRECKTCTGLEPEVFLCVCESQDYWDGNQCVNRTQCPCYEPQKTHELAPIKDMKVKHHNVGTTYITESCEQCTCGIGGVPICEKKHCEKCPQGLRSKMSESCECSCEPCPSGTKLCPTSNICLNATQWCDGVKDCPDDEMHCEDTRRTPIIPVPHSAEIKTCPAVSCPKGFVANLTSRPHEAVEWSPFGSQTHSSFFKTEHKTVKHFVRKTGNSKSAMIYKRTHHIITEQIIEDINGESSAPSDQCPEYQCVPLVTNELTCSLRPKCPETYELVVERSEQDKCPVYFCRPRRAPDATCNVTGRTFHTFDTTEYKYDVCSHVLATSKHGTWKITLKKSCAYIGQCSKSIIVHQFNQTIEMMSNLTILYNGFEYNVAQVPKPNFIELKKSCAYIGQCSKSIIVHQFNQTIEMMSNLTILYNGFEYNVAQVQKICDQEETFRIKQVSDSYLVFGSVLEFSIIWDRQGNVKLTVPATLVGSVVGLCGYFDGIRDNDKTKPDGQMALSSSEFGDSWRDDGNASNVCETKVCPIEIQNKAWEFCKVLEKSPLDRCGAVINIDQHMSDCVESMCLCLESNGRTEDECKCSTLDAFVTKCRQIDSGVDLAGWRVTHNCVNKVLEKSPLDRCGAVIKIDQHMSDCVESMCLCLESNGRTEDECKCSTLDAFVTKCRQIDSGVDLAGWRVTHNCAVECPHPLVYKECYERVCEPGCTDLMSSDPCPLTPGNCFPGCYCPEGYVREGNQCVKPTDCRDCVCDGFGKSHFLTFDKVDYSFSSNCSYVLLETTPKFKSDSGVRAVVTNEPCHQELDETCVKSITLFYKEHTVAVSSLGYREELGVMFDQKEVTRFPYATDVFNVSWIPGSGVEISIPEGPRILLISLDAFVTKCRQIDSGVDLAGWRVTHNCAVECPHPLVYKECYERVCEPGCTDLMSSDPCPLTPGNCFPGCYCPEGYVREGNQCVKPTDCRDCVCDGFGKSHFLTFDKVDYSFSSNCSYVLLETTPKFKSESPTSSHSTRWTTRFPPTVPTSSWKPRPNLPLLPSHLYYDATQGLCGSCNLNQTDDLALANGIVADSVDQFVTGWKYLDVNKSLGFNDMCLVATHEKECMPPPVHVDPCMVLLDEIRFGRCHPIIAAQDYVDRYAFVT</sequence>
<dbReference type="PROSITE" id="PS51233">
    <property type="entry name" value="VWFD"/>
    <property type="match status" value="2"/>
</dbReference>
<dbReference type="PANTHER" id="PTHR11339:SF402">
    <property type="entry name" value="VWFD DOMAIN-CONTAINING PROTEIN"/>
    <property type="match status" value="1"/>
</dbReference>
<dbReference type="SUPFAM" id="SSF49785">
    <property type="entry name" value="Galactose-binding domain-like"/>
    <property type="match status" value="3"/>
</dbReference>
<feature type="domain" description="F5/8 type C" evidence="5">
    <location>
        <begin position="1405"/>
        <end position="1555"/>
    </location>
</feature>
<dbReference type="SMART" id="SM00231">
    <property type="entry name" value="FA58C"/>
    <property type="match status" value="2"/>
</dbReference>
<feature type="domain" description="VWFD" evidence="6">
    <location>
        <begin position="2016"/>
        <end position="2242"/>
    </location>
</feature>
<feature type="region of interest" description="Disordered" evidence="4">
    <location>
        <begin position="1130"/>
        <end position="1216"/>
    </location>
</feature>
<evidence type="ECO:0000259" key="5">
    <source>
        <dbReference type="PROSITE" id="PS50022"/>
    </source>
</evidence>
<dbReference type="Gene3D" id="2.10.25.10">
    <property type="entry name" value="Laminin"/>
    <property type="match status" value="4"/>
</dbReference>
<dbReference type="Pfam" id="PF08742">
    <property type="entry name" value="C8"/>
    <property type="match status" value="6"/>
</dbReference>
<dbReference type="Gene3D" id="2.60.120.260">
    <property type="entry name" value="Galactose-binding domain-like"/>
    <property type="match status" value="3"/>
</dbReference>
<dbReference type="InterPro" id="IPR014853">
    <property type="entry name" value="VWF/SSPO/ZAN-like_Cys-rich_dom"/>
</dbReference>
<dbReference type="SMART" id="SM00192">
    <property type="entry name" value="LDLa"/>
    <property type="match status" value="1"/>
</dbReference>
<evidence type="ECO:0000256" key="2">
    <source>
        <dbReference type="ARBA" id="ARBA00023157"/>
    </source>
</evidence>
<dbReference type="Proteomes" id="UP000079169">
    <property type="component" value="Unplaced"/>
</dbReference>
<evidence type="ECO:0000256" key="3">
    <source>
        <dbReference type="ARBA" id="ARBA00023180"/>
    </source>
</evidence>
<evidence type="ECO:0000259" key="6">
    <source>
        <dbReference type="PROSITE" id="PS51233"/>
    </source>
</evidence>
<dbReference type="PROSITE" id="PS50022">
    <property type="entry name" value="FA58C_3"/>
    <property type="match status" value="2"/>
</dbReference>
<dbReference type="PANTHER" id="PTHR11339">
    <property type="entry name" value="EXTRACELLULAR MATRIX GLYCOPROTEIN RELATED"/>
    <property type="match status" value="1"/>
</dbReference>
<keyword evidence="7" id="KW-1185">Reference proteome</keyword>
<dbReference type="InterPro" id="IPR002919">
    <property type="entry name" value="TIL_dom"/>
</dbReference>
<feature type="domain" description="F5/8 type C" evidence="5">
    <location>
        <begin position="1237"/>
        <end position="1387"/>
    </location>
</feature>
<dbReference type="CDD" id="cd00057">
    <property type="entry name" value="FA58C"/>
    <property type="match status" value="2"/>
</dbReference>
<dbReference type="CDD" id="cd00112">
    <property type="entry name" value="LDLa"/>
    <property type="match status" value="1"/>
</dbReference>
<dbReference type="InterPro" id="IPR001846">
    <property type="entry name" value="VWF_type-D"/>
</dbReference>
<dbReference type="GeneID" id="103508987"/>
<accession>A0A3Q0IX31</accession>